<evidence type="ECO:0000256" key="6">
    <source>
        <dbReference type="ARBA" id="ARBA00022723"/>
    </source>
</evidence>
<evidence type="ECO:0000256" key="2">
    <source>
        <dbReference type="ARBA" id="ARBA00004651"/>
    </source>
</evidence>
<accession>A0ABD0TGI5</accession>
<dbReference type="GO" id="GO:0046872">
    <property type="term" value="F:metal ion binding"/>
    <property type="evidence" value="ECO:0007669"/>
    <property type="project" value="UniProtKB-KW"/>
</dbReference>
<dbReference type="InterPro" id="IPR002921">
    <property type="entry name" value="Fungal_lipase-type"/>
</dbReference>
<keyword evidence="8" id="KW-0106">Calcium</keyword>
<organism evidence="17 18">
    <name type="scientific">Loxostege sticticalis</name>
    <name type="common">Beet webworm moth</name>
    <dbReference type="NCBI Taxonomy" id="481309"/>
    <lineage>
        <taxon>Eukaryota</taxon>
        <taxon>Metazoa</taxon>
        <taxon>Ecdysozoa</taxon>
        <taxon>Arthropoda</taxon>
        <taxon>Hexapoda</taxon>
        <taxon>Insecta</taxon>
        <taxon>Pterygota</taxon>
        <taxon>Neoptera</taxon>
        <taxon>Endopterygota</taxon>
        <taxon>Lepidoptera</taxon>
        <taxon>Glossata</taxon>
        <taxon>Ditrysia</taxon>
        <taxon>Pyraloidea</taxon>
        <taxon>Crambidae</taxon>
        <taxon>Pyraustinae</taxon>
        <taxon>Loxostege</taxon>
    </lineage>
</organism>
<comment type="caution">
    <text evidence="17">The sequence shown here is derived from an EMBL/GenBank/DDBJ whole genome shotgun (WGS) entry which is preliminary data.</text>
</comment>
<dbReference type="InterPro" id="IPR052214">
    <property type="entry name" value="DAG_Lipase-Related"/>
</dbReference>
<evidence type="ECO:0000313" key="18">
    <source>
        <dbReference type="Proteomes" id="UP001549921"/>
    </source>
</evidence>
<evidence type="ECO:0000256" key="15">
    <source>
        <dbReference type="SAM" id="Phobius"/>
    </source>
</evidence>
<keyword evidence="4" id="KW-0597">Phosphoprotein</keyword>
<evidence type="ECO:0000256" key="13">
    <source>
        <dbReference type="ARBA" id="ARBA00024531"/>
    </source>
</evidence>
<dbReference type="CDD" id="cd00519">
    <property type="entry name" value="Lipase_3"/>
    <property type="match status" value="1"/>
</dbReference>
<evidence type="ECO:0000256" key="12">
    <source>
        <dbReference type="ARBA" id="ARBA00023136"/>
    </source>
</evidence>
<dbReference type="Pfam" id="PF01764">
    <property type="entry name" value="Lipase_3"/>
    <property type="match status" value="1"/>
</dbReference>
<keyword evidence="7" id="KW-0378">Hydrolase</keyword>
<dbReference type="Gene3D" id="3.40.50.1820">
    <property type="entry name" value="alpha/beta hydrolase"/>
    <property type="match status" value="1"/>
</dbReference>
<dbReference type="AlphaFoldDB" id="A0ABD0TGI5"/>
<evidence type="ECO:0000256" key="1">
    <source>
        <dbReference type="ARBA" id="ARBA00001913"/>
    </source>
</evidence>
<evidence type="ECO:0000256" key="4">
    <source>
        <dbReference type="ARBA" id="ARBA00022553"/>
    </source>
</evidence>
<gene>
    <name evidence="17" type="ORF">ABMA28_014345</name>
</gene>
<comment type="catalytic activity">
    <reaction evidence="13">
        <text>a 1,2-diacyl-sn-glycerol + H2O = a 2-acylglycerol + a fatty acid + H(+)</text>
        <dbReference type="Rhea" id="RHEA:33275"/>
        <dbReference type="ChEBI" id="CHEBI:15377"/>
        <dbReference type="ChEBI" id="CHEBI:15378"/>
        <dbReference type="ChEBI" id="CHEBI:17389"/>
        <dbReference type="ChEBI" id="CHEBI:17815"/>
        <dbReference type="ChEBI" id="CHEBI:28868"/>
        <dbReference type="EC" id="3.1.1.116"/>
    </reaction>
    <physiologicalReaction direction="left-to-right" evidence="13">
        <dbReference type="Rhea" id="RHEA:33276"/>
    </physiologicalReaction>
</comment>
<comment type="cofactor">
    <cofactor evidence="1">
        <name>Ca(2+)</name>
        <dbReference type="ChEBI" id="CHEBI:29108"/>
    </cofactor>
</comment>
<sequence length="644" mass="73239">MPALRLLGRRWMFASDDLVFPSIVEIPYRLAWFVLLAFVIRFSGDISCDDAAYARLFVGGTLALQAVVILVLIATAQQSARGSLTDEQPRKYVGPLLLCKLFLLLVEIGLLCMGGVWVIIGAVKCPVSGFAKTSLQSIVILSWIPLAFIGLAIYFAYDPLGTVKYEDLQTPEERERYHKKFTEIWASRLQWTFWYFKDNKMKEAVSEMASLLSILFRSSDLVLYDMIAGSILLRVRQKRETRQKRAAEAIESTDEVDYTTDLRKIFADTPPWMTIEEAHHYLKYATAAYGGLYVLYRYYCAGFCFLLPYLRCCCWRPQHVKGDNCCMCNYAGLKYMSDITDKDFLFVSFENHIFEVPFYVIAEHERKRIVVTVRGSISIPDMFTDLAGPAQTFEAEGLPEGSLAHKGMALGTEKTLERLEPILETAFAEFSDYELVITGHSLGAAVSTLLGIKLRAKYPHLKVFAFSTPSGLLSREAARYTESFVMTVGVGDDLVMRISLKSAQMFRDRLIETMHATKLPKYRILLKGLRYTFFSIPESDLNSIWKSTDDIEANLVGPARLVRSISYDIERMYIAGRILHIAPHKPAGIDRSARKREPKYKLRWANAEDFAELIVTPSMLLDHMPENVHEPLTRILEARSNNMM</sequence>
<dbReference type="GO" id="GO:0016787">
    <property type="term" value="F:hydrolase activity"/>
    <property type="evidence" value="ECO:0007669"/>
    <property type="project" value="UniProtKB-KW"/>
</dbReference>
<evidence type="ECO:0000256" key="7">
    <source>
        <dbReference type="ARBA" id="ARBA00022801"/>
    </source>
</evidence>
<evidence type="ECO:0000256" key="3">
    <source>
        <dbReference type="ARBA" id="ARBA00022475"/>
    </source>
</evidence>
<keyword evidence="5 15" id="KW-0812">Transmembrane</keyword>
<evidence type="ECO:0000256" key="10">
    <source>
        <dbReference type="ARBA" id="ARBA00022989"/>
    </source>
</evidence>
<dbReference type="SUPFAM" id="SSF53474">
    <property type="entry name" value="alpha/beta-Hydrolases"/>
    <property type="match status" value="1"/>
</dbReference>
<keyword evidence="6" id="KW-0479">Metal-binding</keyword>
<reference evidence="17 18" key="1">
    <citation type="submission" date="2024-06" db="EMBL/GenBank/DDBJ databases">
        <title>A chromosome-level genome assembly of beet webworm, Loxostege sticticalis.</title>
        <authorList>
            <person name="Zhang Y."/>
        </authorList>
    </citation>
    <scope>NUCLEOTIDE SEQUENCE [LARGE SCALE GENOMIC DNA]</scope>
    <source>
        <strain evidence="17">AQ028</strain>
        <tissue evidence="17">Male pupae</tissue>
    </source>
</reference>
<feature type="transmembrane region" description="Helical" evidence="15">
    <location>
        <begin position="135"/>
        <end position="157"/>
    </location>
</feature>
<dbReference type="EMBL" id="JBEDNZ010000005">
    <property type="protein sequence ID" value="KAL0842179.1"/>
    <property type="molecule type" value="Genomic_DNA"/>
</dbReference>
<keyword evidence="10 15" id="KW-1133">Transmembrane helix</keyword>
<dbReference type="GO" id="GO:0016042">
    <property type="term" value="P:lipid catabolic process"/>
    <property type="evidence" value="ECO:0007669"/>
    <property type="project" value="UniProtKB-KW"/>
</dbReference>
<evidence type="ECO:0000256" key="14">
    <source>
        <dbReference type="ARBA" id="ARBA00026104"/>
    </source>
</evidence>
<feature type="transmembrane region" description="Helical" evidence="15">
    <location>
        <begin position="52"/>
        <end position="75"/>
    </location>
</feature>
<feature type="transmembrane region" description="Helical" evidence="15">
    <location>
        <begin position="95"/>
        <end position="123"/>
    </location>
</feature>
<dbReference type="PANTHER" id="PTHR45792:SF2">
    <property type="entry name" value="DIACYLGLYCEROL LIPASE-BETA"/>
    <property type="match status" value="1"/>
</dbReference>
<evidence type="ECO:0000256" key="11">
    <source>
        <dbReference type="ARBA" id="ARBA00023098"/>
    </source>
</evidence>
<evidence type="ECO:0000313" key="17">
    <source>
        <dbReference type="EMBL" id="KAL0842182.1"/>
    </source>
</evidence>
<feature type="domain" description="Fungal lipase-type" evidence="16">
    <location>
        <begin position="370"/>
        <end position="500"/>
    </location>
</feature>
<dbReference type="EMBL" id="JBEDNZ010000005">
    <property type="protein sequence ID" value="KAL0842182.1"/>
    <property type="molecule type" value="Genomic_DNA"/>
</dbReference>
<name>A0ABD0TGI5_LOXSC</name>
<dbReference type="InterPro" id="IPR029058">
    <property type="entry name" value="AB_hydrolase_fold"/>
</dbReference>
<evidence type="ECO:0000256" key="8">
    <source>
        <dbReference type="ARBA" id="ARBA00022837"/>
    </source>
</evidence>
<feature type="transmembrane region" description="Helical" evidence="15">
    <location>
        <begin position="20"/>
        <end position="40"/>
    </location>
</feature>
<dbReference type="EMBL" id="JBEDNZ010000005">
    <property type="protein sequence ID" value="KAL0842181.1"/>
    <property type="molecule type" value="Genomic_DNA"/>
</dbReference>
<evidence type="ECO:0000256" key="5">
    <source>
        <dbReference type="ARBA" id="ARBA00022692"/>
    </source>
</evidence>
<dbReference type="PANTHER" id="PTHR45792">
    <property type="entry name" value="DIACYLGLYCEROL LIPASE HOMOLOG-RELATED"/>
    <property type="match status" value="1"/>
</dbReference>
<keyword evidence="12 15" id="KW-0472">Membrane</keyword>
<proteinExistence type="predicted"/>
<dbReference type="GO" id="GO:0005886">
    <property type="term" value="C:plasma membrane"/>
    <property type="evidence" value="ECO:0007669"/>
    <property type="project" value="UniProtKB-SubCell"/>
</dbReference>
<dbReference type="Proteomes" id="UP001549921">
    <property type="component" value="Unassembled WGS sequence"/>
</dbReference>
<comment type="subcellular location">
    <subcellularLocation>
        <location evidence="2">Cell membrane</location>
        <topology evidence="2">Multi-pass membrane protein</topology>
    </subcellularLocation>
</comment>
<keyword evidence="3" id="KW-1003">Cell membrane</keyword>
<dbReference type="EC" id="3.1.1.116" evidence="14"/>
<evidence type="ECO:0000256" key="9">
    <source>
        <dbReference type="ARBA" id="ARBA00022963"/>
    </source>
</evidence>
<keyword evidence="9" id="KW-0442">Lipid degradation</keyword>
<protein>
    <recommendedName>
        <fullName evidence="14">sn-1-specific diacylglycerol lipase</fullName>
        <ecNumber evidence="14">3.1.1.116</ecNumber>
    </recommendedName>
</protein>
<evidence type="ECO:0000259" key="16">
    <source>
        <dbReference type="Pfam" id="PF01764"/>
    </source>
</evidence>
<keyword evidence="11" id="KW-0443">Lipid metabolism</keyword>